<dbReference type="Proteomes" id="UP000321230">
    <property type="component" value="Unassembled WGS sequence"/>
</dbReference>
<protein>
    <recommendedName>
        <fullName evidence="4 9">N-(5'-phosphoribosyl)anthranilate isomerase</fullName>
        <shortName evidence="9">PRAI</shortName>
        <ecNumber evidence="3 9">5.3.1.24</ecNumber>
    </recommendedName>
</protein>
<evidence type="ECO:0000256" key="7">
    <source>
        <dbReference type="ARBA" id="ARBA00023141"/>
    </source>
</evidence>
<dbReference type="SUPFAM" id="SSF51366">
    <property type="entry name" value="Ribulose-phoshate binding barrel"/>
    <property type="match status" value="1"/>
</dbReference>
<gene>
    <name evidence="9 11" type="primary">trpF</name>
    <name evidence="11" type="ORF">GWA01_09710</name>
</gene>
<keyword evidence="6 9" id="KW-0822">Tryptophan biosynthesis</keyword>
<evidence type="ECO:0000313" key="11">
    <source>
        <dbReference type="EMBL" id="GEK93201.1"/>
    </source>
</evidence>
<evidence type="ECO:0000313" key="12">
    <source>
        <dbReference type="Proteomes" id="UP000321230"/>
    </source>
</evidence>
<dbReference type="RefSeq" id="WP_146794546.1">
    <property type="nucleotide sequence ID" value="NZ_BARC01000011.1"/>
</dbReference>
<comment type="similarity">
    <text evidence="9">Belongs to the TrpF family.</text>
</comment>
<keyword evidence="5 9" id="KW-0028">Amino-acid biosynthesis</keyword>
<dbReference type="Gene3D" id="3.20.20.70">
    <property type="entry name" value="Aldolase class I"/>
    <property type="match status" value="1"/>
</dbReference>
<feature type="domain" description="N-(5'phosphoribosyl) anthranilate isomerase (PRAI)" evidence="10">
    <location>
        <begin position="4"/>
        <end position="205"/>
    </location>
</feature>
<evidence type="ECO:0000256" key="3">
    <source>
        <dbReference type="ARBA" id="ARBA00012572"/>
    </source>
</evidence>
<name>A0A511B154_9PROT</name>
<dbReference type="OrthoDB" id="9796196at2"/>
<evidence type="ECO:0000256" key="2">
    <source>
        <dbReference type="ARBA" id="ARBA00004664"/>
    </source>
</evidence>
<dbReference type="InterPro" id="IPR013785">
    <property type="entry name" value="Aldolase_TIM"/>
</dbReference>
<dbReference type="UniPathway" id="UPA00035">
    <property type="reaction ID" value="UER00042"/>
</dbReference>
<keyword evidence="7 9" id="KW-0057">Aromatic amino acid biosynthesis</keyword>
<comment type="caution">
    <text evidence="11">The sequence shown here is derived from an EMBL/GenBank/DDBJ whole genome shotgun (WGS) entry which is preliminary data.</text>
</comment>
<dbReference type="GO" id="GO:0004640">
    <property type="term" value="F:phosphoribosylanthranilate isomerase activity"/>
    <property type="evidence" value="ECO:0007669"/>
    <property type="project" value="UniProtKB-UniRule"/>
</dbReference>
<comment type="pathway">
    <text evidence="2 9">Amino-acid biosynthesis; L-tryptophan biosynthesis; L-tryptophan from chorismate: step 3/5.</text>
</comment>
<dbReference type="CDD" id="cd00405">
    <property type="entry name" value="PRAI"/>
    <property type="match status" value="1"/>
</dbReference>
<sequence length="211" mass="23103">MTDVKICGLRDADTMRLCSRLGVKWVGFVFYPPSPRFITALEAARINEVVPSAASGGPERVGLFVKPNLELIAKTLQIVPLDALQVYCSEEEGQHISQNFDVPVWIAKGIRSQKDLPVKANANRYVIEAPHDKEDTRPGGLGKIFDWTLTSDWTAPTPWLLAGGLTPSNVLQAIDMSNASAVDVSSGVEEDRGVKSHSLIEKFVEKAFQRG</sequence>
<evidence type="ECO:0000256" key="1">
    <source>
        <dbReference type="ARBA" id="ARBA00001164"/>
    </source>
</evidence>
<dbReference type="InterPro" id="IPR001240">
    <property type="entry name" value="PRAI_dom"/>
</dbReference>
<evidence type="ECO:0000256" key="6">
    <source>
        <dbReference type="ARBA" id="ARBA00022822"/>
    </source>
</evidence>
<evidence type="ECO:0000256" key="8">
    <source>
        <dbReference type="ARBA" id="ARBA00023235"/>
    </source>
</evidence>
<evidence type="ECO:0000256" key="4">
    <source>
        <dbReference type="ARBA" id="ARBA00022272"/>
    </source>
</evidence>
<accession>A0A511B154</accession>
<dbReference type="HAMAP" id="MF_00135">
    <property type="entry name" value="PRAI"/>
    <property type="match status" value="1"/>
</dbReference>
<dbReference type="EMBL" id="BJUZ01000001">
    <property type="protein sequence ID" value="GEK93201.1"/>
    <property type="molecule type" value="Genomic_DNA"/>
</dbReference>
<dbReference type="PANTHER" id="PTHR42894:SF1">
    <property type="entry name" value="N-(5'-PHOSPHORIBOSYL)ANTHRANILATE ISOMERASE"/>
    <property type="match status" value="1"/>
</dbReference>
<dbReference type="InterPro" id="IPR044643">
    <property type="entry name" value="TrpF_fam"/>
</dbReference>
<dbReference type="AlphaFoldDB" id="A0A511B154"/>
<dbReference type="PANTHER" id="PTHR42894">
    <property type="entry name" value="N-(5'-PHOSPHORIBOSYL)ANTHRANILATE ISOMERASE"/>
    <property type="match status" value="1"/>
</dbReference>
<keyword evidence="8 9" id="KW-0413">Isomerase</keyword>
<dbReference type="Pfam" id="PF00697">
    <property type="entry name" value="PRAI"/>
    <property type="match status" value="1"/>
</dbReference>
<organism evidence="11 12">
    <name type="scientific">Gluconobacter wancherniae NBRC 103581</name>
    <dbReference type="NCBI Taxonomy" id="656744"/>
    <lineage>
        <taxon>Bacteria</taxon>
        <taxon>Pseudomonadati</taxon>
        <taxon>Pseudomonadota</taxon>
        <taxon>Alphaproteobacteria</taxon>
        <taxon>Acetobacterales</taxon>
        <taxon>Acetobacteraceae</taxon>
        <taxon>Gluconobacter</taxon>
    </lineage>
</organism>
<dbReference type="InterPro" id="IPR011060">
    <property type="entry name" value="RibuloseP-bd_barrel"/>
</dbReference>
<evidence type="ECO:0000259" key="10">
    <source>
        <dbReference type="Pfam" id="PF00697"/>
    </source>
</evidence>
<dbReference type="GO" id="GO:0000162">
    <property type="term" value="P:L-tryptophan biosynthetic process"/>
    <property type="evidence" value="ECO:0007669"/>
    <property type="project" value="UniProtKB-UniRule"/>
</dbReference>
<comment type="catalytic activity">
    <reaction evidence="1 9">
        <text>N-(5-phospho-beta-D-ribosyl)anthranilate = 1-(2-carboxyphenylamino)-1-deoxy-D-ribulose 5-phosphate</text>
        <dbReference type="Rhea" id="RHEA:21540"/>
        <dbReference type="ChEBI" id="CHEBI:18277"/>
        <dbReference type="ChEBI" id="CHEBI:58613"/>
        <dbReference type="EC" id="5.3.1.24"/>
    </reaction>
</comment>
<evidence type="ECO:0000256" key="9">
    <source>
        <dbReference type="HAMAP-Rule" id="MF_00135"/>
    </source>
</evidence>
<evidence type="ECO:0000256" key="5">
    <source>
        <dbReference type="ARBA" id="ARBA00022605"/>
    </source>
</evidence>
<proteinExistence type="inferred from homology"/>
<reference evidence="11 12" key="1">
    <citation type="submission" date="2019-07" db="EMBL/GenBank/DDBJ databases">
        <title>Whole genome shotgun sequence of Gluconobacter wancherniae NBRC 103581.</title>
        <authorList>
            <person name="Hosoyama A."/>
            <person name="Uohara A."/>
            <person name="Ohji S."/>
            <person name="Ichikawa N."/>
        </authorList>
    </citation>
    <scope>NUCLEOTIDE SEQUENCE [LARGE SCALE GENOMIC DNA]</scope>
    <source>
        <strain evidence="11 12">NBRC 103581</strain>
    </source>
</reference>
<dbReference type="EC" id="5.3.1.24" evidence="3 9"/>
<keyword evidence="12" id="KW-1185">Reference proteome</keyword>